<evidence type="ECO:0000256" key="8">
    <source>
        <dbReference type="ARBA" id="ARBA00022618"/>
    </source>
</evidence>
<keyword evidence="11" id="KW-0995">Kinetochore</keyword>
<comment type="similarity">
    <text evidence="4">Belongs to the DASH complex ASK1 family.</text>
</comment>
<feature type="region of interest" description="Disordered" evidence="16">
    <location>
        <begin position="131"/>
        <end position="167"/>
    </location>
</feature>
<name>A0AAD5E8Z6_UMBRA</name>
<evidence type="ECO:0000256" key="2">
    <source>
        <dbReference type="ARBA" id="ARBA00004186"/>
    </source>
</evidence>
<dbReference type="GO" id="GO:0044732">
    <property type="term" value="C:mitotic spindle pole body"/>
    <property type="evidence" value="ECO:0007669"/>
    <property type="project" value="TreeGrafter"/>
</dbReference>
<evidence type="ECO:0000313" key="18">
    <source>
        <dbReference type="Proteomes" id="UP001206595"/>
    </source>
</evidence>
<evidence type="ECO:0000256" key="4">
    <source>
        <dbReference type="ARBA" id="ARBA00010731"/>
    </source>
</evidence>
<keyword evidence="10" id="KW-0498">Mitosis</keyword>
<evidence type="ECO:0000256" key="14">
    <source>
        <dbReference type="ARBA" id="ARBA00023306"/>
    </source>
</evidence>
<comment type="subcellular location">
    <subcellularLocation>
        <location evidence="3">Chromosome</location>
        <location evidence="3">Centromere</location>
        <location evidence="3">Kinetochore</location>
    </subcellularLocation>
    <subcellularLocation>
        <location evidence="2">Cytoplasm</location>
        <location evidence="2">Cytoskeleton</location>
        <location evidence="2">Spindle</location>
    </subcellularLocation>
    <subcellularLocation>
        <location evidence="1">Nucleus</location>
    </subcellularLocation>
</comment>
<keyword evidence="15" id="KW-0137">Centromere</keyword>
<evidence type="ECO:0000256" key="11">
    <source>
        <dbReference type="ARBA" id="ARBA00022838"/>
    </source>
</evidence>
<evidence type="ECO:0000256" key="15">
    <source>
        <dbReference type="ARBA" id="ARBA00023328"/>
    </source>
</evidence>
<evidence type="ECO:0000256" key="10">
    <source>
        <dbReference type="ARBA" id="ARBA00022776"/>
    </source>
</evidence>
<dbReference type="GO" id="GO:0008608">
    <property type="term" value="P:attachment of spindle microtubules to kinetochore"/>
    <property type="evidence" value="ECO:0007669"/>
    <property type="project" value="InterPro"/>
</dbReference>
<feature type="compositionally biased region" description="Polar residues" evidence="16">
    <location>
        <begin position="198"/>
        <end position="208"/>
    </location>
</feature>
<dbReference type="AlphaFoldDB" id="A0AAD5E8Z6"/>
<dbReference type="RefSeq" id="XP_051443544.1">
    <property type="nucleotide sequence ID" value="XM_051589895.1"/>
</dbReference>
<dbReference type="GeneID" id="75915240"/>
<dbReference type="Pfam" id="PF08655">
    <property type="entry name" value="DASH_Ask1"/>
    <property type="match status" value="1"/>
</dbReference>
<evidence type="ECO:0000256" key="6">
    <source>
        <dbReference type="ARBA" id="ARBA00022454"/>
    </source>
</evidence>
<evidence type="ECO:0000256" key="3">
    <source>
        <dbReference type="ARBA" id="ARBA00004629"/>
    </source>
</evidence>
<reference evidence="17" key="2">
    <citation type="journal article" date="2022" name="Proc. Natl. Acad. Sci. U.S.A.">
        <title>Diploid-dominant life cycles characterize the early evolution of Fungi.</title>
        <authorList>
            <person name="Amses K.R."/>
            <person name="Simmons D.R."/>
            <person name="Longcore J.E."/>
            <person name="Mondo S.J."/>
            <person name="Seto K."/>
            <person name="Jeronimo G.H."/>
            <person name="Bonds A.E."/>
            <person name="Quandt C.A."/>
            <person name="Davis W.J."/>
            <person name="Chang Y."/>
            <person name="Federici B.A."/>
            <person name="Kuo A."/>
            <person name="LaButti K."/>
            <person name="Pangilinan J."/>
            <person name="Andreopoulos W."/>
            <person name="Tritt A."/>
            <person name="Riley R."/>
            <person name="Hundley H."/>
            <person name="Johnson J."/>
            <person name="Lipzen A."/>
            <person name="Barry K."/>
            <person name="Lang B.F."/>
            <person name="Cuomo C.A."/>
            <person name="Buchler N.E."/>
            <person name="Grigoriev I.V."/>
            <person name="Spatafora J.W."/>
            <person name="Stajich J.E."/>
            <person name="James T.Y."/>
        </authorList>
    </citation>
    <scope>NUCLEOTIDE SEQUENCE</scope>
    <source>
        <strain evidence="17">AG</strain>
    </source>
</reference>
<dbReference type="InterPro" id="IPR013964">
    <property type="entry name" value="DASH_Ask1"/>
</dbReference>
<proteinExistence type="inferred from homology"/>
<comment type="caution">
    <text evidence="17">The sequence shown here is derived from an EMBL/GenBank/DDBJ whole genome shotgun (WGS) entry which is preliminary data.</text>
</comment>
<evidence type="ECO:0000313" key="17">
    <source>
        <dbReference type="EMBL" id="KAI8578540.1"/>
    </source>
</evidence>
<keyword evidence="9" id="KW-0493">Microtubule</keyword>
<accession>A0AAD5E8Z6</accession>
<keyword evidence="13" id="KW-0539">Nucleus</keyword>
<keyword evidence="7" id="KW-0963">Cytoplasm</keyword>
<organism evidence="17 18">
    <name type="scientific">Umbelopsis ramanniana AG</name>
    <dbReference type="NCBI Taxonomy" id="1314678"/>
    <lineage>
        <taxon>Eukaryota</taxon>
        <taxon>Fungi</taxon>
        <taxon>Fungi incertae sedis</taxon>
        <taxon>Mucoromycota</taxon>
        <taxon>Mucoromycotina</taxon>
        <taxon>Umbelopsidomycetes</taxon>
        <taxon>Umbelopsidales</taxon>
        <taxon>Umbelopsidaceae</taxon>
        <taxon>Umbelopsis</taxon>
    </lineage>
</organism>
<evidence type="ECO:0000256" key="16">
    <source>
        <dbReference type="SAM" id="MobiDB-lite"/>
    </source>
</evidence>
<dbReference type="GO" id="GO:0051301">
    <property type="term" value="P:cell division"/>
    <property type="evidence" value="ECO:0007669"/>
    <property type="project" value="UniProtKB-KW"/>
</dbReference>
<dbReference type="EMBL" id="MU620928">
    <property type="protein sequence ID" value="KAI8578540.1"/>
    <property type="molecule type" value="Genomic_DNA"/>
</dbReference>
<feature type="compositionally biased region" description="Polar residues" evidence="16">
    <location>
        <begin position="337"/>
        <end position="347"/>
    </location>
</feature>
<feature type="region of interest" description="Disordered" evidence="16">
    <location>
        <begin position="319"/>
        <end position="373"/>
    </location>
</feature>
<evidence type="ECO:0000256" key="1">
    <source>
        <dbReference type="ARBA" id="ARBA00004123"/>
    </source>
</evidence>
<evidence type="ECO:0000256" key="9">
    <source>
        <dbReference type="ARBA" id="ARBA00022701"/>
    </source>
</evidence>
<keyword evidence="12" id="KW-0206">Cytoskeleton</keyword>
<keyword evidence="18" id="KW-1185">Reference proteome</keyword>
<evidence type="ECO:0000256" key="5">
    <source>
        <dbReference type="ARBA" id="ARBA00014520"/>
    </source>
</evidence>
<dbReference type="GO" id="GO:0042729">
    <property type="term" value="C:DASH complex"/>
    <property type="evidence" value="ECO:0007669"/>
    <property type="project" value="InterPro"/>
</dbReference>
<reference evidence="17" key="1">
    <citation type="submission" date="2021-06" db="EMBL/GenBank/DDBJ databases">
        <authorList>
            <consortium name="DOE Joint Genome Institute"/>
            <person name="Mondo S.J."/>
            <person name="Amses K.R."/>
            <person name="Simmons D.R."/>
            <person name="Longcore J.E."/>
            <person name="Seto K."/>
            <person name="Alves G.H."/>
            <person name="Bonds A.E."/>
            <person name="Quandt C.A."/>
            <person name="Davis W.J."/>
            <person name="Chang Y."/>
            <person name="Letcher P.M."/>
            <person name="Powell M.J."/>
            <person name="Kuo A."/>
            <person name="Labutti K."/>
            <person name="Pangilinan J."/>
            <person name="Andreopoulos W."/>
            <person name="Tritt A."/>
            <person name="Riley R."/>
            <person name="Hundley H."/>
            <person name="Johnson J."/>
            <person name="Lipzen A."/>
            <person name="Barry K."/>
            <person name="Berbee M.L."/>
            <person name="Buchler N.E."/>
            <person name="Grigoriev I.V."/>
            <person name="Spatafora J.W."/>
            <person name="Stajich J.E."/>
            <person name="James T.Y."/>
        </authorList>
    </citation>
    <scope>NUCLEOTIDE SEQUENCE</scope>
    <source>
        <strain evidence="17">AG</strain>
    </source>
</reference>
<feature type="region of interest" description="Disordered" evidence="16">
    <location>
        <begin position="221"/>
        <end position="260"/>
    </location>
</feature>
<dbReference type="GO" id="GO:0072686">
    <property type="term" value="C:mitotic spindle"/>
    <property type="evidence" value="ECO:0007669"/>
    <property type="project" value="InterPro"/>
</dbReference>
<keyword evidence="14" id="KW-0131">Cell cycle</keyword>
<sequence>MNEMEGSVWVLSLYFFGSRCVAQERHGQLASASVQKFLFHLRVVLRVPSQQTKMTSYTDEQLNAELEKLQQNITLTLQAIDQNFAKCHQTIATRIIPQVEKYADASQGVWNGSKFWLYFFQSLDSSRTSLQVTDDMEGSNRPPLGTKASVRGSPSAAPWSEHDDLQSPWERLRREMNLEAMSDTTSAGHTTPQKRDGIQQNTPSQSVQSNRLLGKVLNKHFKSSTGLPRPDVSSVSSSVPKPTILMSDTTSSNGSPDVNLARIDHMSADDGEDETAKSRYSPPRTIQFAVPRSQLIKTPAKEAAKMIVDDIMLTSGASPPAKAWKGHDKDDDRPPSVTYTQEPSSSLAEGDEQHSQYSTTDSWAARPETQAEQRQENVMMEGYGDAGQQGLDPAEQFETMLGRRKTKNVPSGTSGISSPCPPGLWLDGNQAKSPGHSRFQLPGSPNLQRVYDGSHSKKPTPYKLHKTSHMDVFDDGDDMLRKTGKLVDEDTLENYTQGMDSDFPFRAGSSEANDTARFISHVPSHTVMDASSLAGSDLGVGYELSGVLPLKPSQASPEPSEASITMTTGFTGQIPARFSLEYFPSLFQVNVHPYIEEDMYI</sequence>
<dbReference type="Proteomes" id="UP001206595">
    <property type="component" value="Unassembled WGS sequence"/>
</dbReference>
<protein>
    <recommendedName>
        <fullName evidence="5">DASH complex subunit ASK1</fullName>
    </recommendedName>
</protein>
<keyword evidence="8" id="KW-0132">Cell division</keyword>
<dbReference type="GO" id="GO:0005874">
    <property type="term" value="C:microtubule"/>
    <property type="evidence" value="ECO:0007669"/>
    <property type="project" value="UniProtKB-KW"/>
</dbReference>
<keyword evidence="6" id="KW-0158">Chromosome</keyword>
<feature type="compositionally biased region" description="Polar residues" evidence="16">
    <location>
        <begin position="246"/>
        <end position="256"/>
    </location>
</feature>
<evidence type="ECO:0000256" key="13">
    <source>
        <dbReference type="ARBA" id="ARBA00023242"/>
    </source>
</evidence>
<evidence type="ECO:0000256" key="12">
    <source>
        <dbReference type="ARBA" id="ARBA00023212"/>
    </source>
</evidence>
<feature type="compositionally biased region" description="Basic and acidic residues" evidence="16">
    <location>
        <begin position="325"/>
        <end position="334"/>
    </location>
</feature>
<dbReference type="PANTHER" id="PTHR28200:SF1">
    <property type="entry name" value="DASH COMPLEX SUBUNIT ASK1"/>
    <property type="match status" value="1"/>
</dbReference>
<gene>
    <name evidence="17" type="ORF">K450DRAFT_246286</name>
</gene>
<evidence type="ECO:0000256" key="7">
    <source>
        <dbReference type="ARBA" id="ARBA00022490"/>
    </source>
</evidence>
<dbReference type="PANTHER" id="PTHR28200">
    <property type="entry name" value="DASH COMPLEX SUBUNIT ASK1"/>
    <property type="match status" value="1"/>
</dbReference>
<feature type="region of interest" description="Disordered" evidence="16">
    <location>
        <begin position="183"/>
        <end position="208"/>
    </location>
</feature>